<dbReference type="EMBL" id="CP001349">
    <property type="protein sequence ID" value="ACL58773.1"/>
    <property type="molecule type" value="Genomic_DNA"/>
</dbReference>
<evidence type="ECO:0000256" key="3">
    <source>
        <dbReference type="SAM" id="Phobius"/>
    </source>
</evidence>
<keyword evidence="3" id="KW-1133">Transmembrane helix</keyword>
<dbReference type="Pfam" id="PF01464">
    <property type="entry name" value="SLT"/>
    <property type="match status" value="1"/>
</dbReference>
<evidence type="ECO:0000256" key="2">
    <source>
        <dbReference type="SAM" id="Coils"/>
    </source>
</evidence>
<comment type="similarity">
    <text evidence="1">Belongs to the virb1 family.</text>
</comment>
<dbReference type="InterPro" id="IPR008258">
    <property type="entry name" value="Transglycosylase_SLT_dom_1"/>
</dbReference>
<keyword evidence="7" id="KW-1185">Reference proteome</keyword>
<dbReference type="RefSeq" id="WP_015930427.1">
    <property type="nucleotide sequence ID" value="NC_011894.1"/>
</dbReference>
<feature type="domain" description="Bacteriophage tail tape measure N-terminal" evidence="5">
    <location>
        <begin position="168"/>
        <end position="369"/>
    </location>
</feature>
<dbReference type="KEGG" id="mno:Mnod_3873"/>
<protein>
    <submittedName>
        <fullName evidence="6">Prophage tail length tape measure</fullName>
    </submittedName>
</protein>
<evidence type="ECO:0000256" key="1">
    <source>
        <dbReference type="ARBA" id="ARBA00009387"/>
    </source>
</evidence>
<dbReference type="STRING" id="460265.Mnod_3873"/>
<keyword evidence="2" id="KW-0175">Coiled coil</keyword>
<evidence type="ECO:0000259" key="4">
    <source>
        <dbReference type="Pfam" id="PF01464"/>
    </source>
</evidence>
<dbReference type="eggNOG" id="COG3096">
    <property type="taxonomic scope" value="Bacteria"/>
</dbReference>
<feature type="transmembrane region" description="Helical" evidence="3">
    <location>
        <begin position="230"/>
        <end position="254"/>
    </location>
</feature>
<keyword evidence="3" id="KW-0472">Membrane</keyword>
<dbReference type="OrthoDB" id="7376661at2"/>
<dbReference type="AlphaFoldDB" id="B8ISD3"/>
<evidence type="ECO:0000259" key="5">
    <source>
        <dbReference type="Pfam" id="PF06791"/>
    </source>
</evidence>
<proteinExistence type="inferred from homology"/>
<gene>
    <name evidence="6" type="ordered locus">Mnod_3873</name>
</gene>
<evidence type="ECO:0000313" key="7">
    <source>
        <dbReference type="Proteomes" id="UP000008207"/>
    </source>
</evidence>
<name>B8ISD3_METNO</name>
<feature type="coiled-coil region" evidence="2">
    <location>
        <begin position="470"/>
        <end position="502"/>
    </location>
</feature>
<dbReference type="SUPFAM" id="SSF53955">
    <property type="entry name" value="Lysozyme-like"/>
    <property type="match status" value="1"/>
</dbReference>
<dbReference type="CAZy" id="GH23">
    <property type="family name" value="Glycoside Hydrolase Family 23"/>
</dbReference>
<dbReference type="HOGENOM" id="CLU_005699_0_0_5"/>
<feature type="domain" description="Transglycosylase SLT" evidence="4">
    <location>
        <begin position="675"/>
        <end position="726"/>
    </location>
</feature>
<reference evidence="6 7" key="1">
    <citation type="submission" date="2009-01" db="EMBL/GenBank/DDBJ databases">
        <title>Complete sequence of chromosome of Methylobacterium nodulans ORS 2060.</title>
        <authorList>
            <consortium name="US DOE Joint Genome Institute"/>
            <person name="Lucas S."/>
            <person name="Copeland A."/>
            <person name="Lapidus A."/>
            <person name="Glavina del Rio T."/>
            <person name="Dalin E."/>
            <person name="Tice H."/>
            <person name="Bruce D."/>
            <person name="Goodwin L."/>
            <person name="Pitluck S."/>
            <person name="Sims D."/>
            <person name="Brettin T."/>
            <person name="Detter J.C."/>
            <person name="Han C."/>
            <person name="Larimer F."/>
            <person name="Land M."/>
            <person name="Hauser L."/>
            <person name="Kyrpides N."/>
            <person name="Ivanova N."/>
            <person name="Marx C.J."/>
            <person name="Richardson P."/>
        </authorList>
    </citation>
    <scope>NUCLEOTIDE SEQUENCE [LARGE SCALE GENOMIC DNA]</scope>
    <source>
        <strain evidence="7">LMG 21967 / CNCM I-2342 / ORS 2060</strain>
    </source>
</reference>
<dbReference type="InterPro" id="IPR023346">
    <property type="entry name" value="Lysozyme-like_dom_sf"/>
</dbReference>
<accession>B8ISD3</accession>
<evidence type="ECO:0000313" key="6">
    <source>
        <dbReference type="EMBL" id="ACL58773.1"/>
    </source>
</evidence>
<dbReference type="Pfam" id="PF06791">
    <property type="entry name" value="TMP_2"/>
    <property type="match status" value="1"/>
</dbReference>
<dbReference type="InterPro" id="IPR009628">
    <property type="entry name" value="Phage_tape_measure_N"/>
</dbReference>
<dbReference type="Proteomes" id="UP000008207">
    <property type="component" value="Chromosome"/>
</dbReference>
<dbReference type="CDD" id="cd00442">
    <property type="entry name" value="Lyz-like"/>
    <property type="match status" value="1"/>
</dbReference>
<organism evidence="6 7">
    <name type="scientific">Methylobacterium nodulans (strain LMG 21967 / CNCM I-2342 / ORS 2060)</name>
    <dbReference type="NCBI Taxonomy" id="460265"/>
    <lineage>
        <taxon>Bacteria</taxon>
        <taxon>Pseudomonadati</taxon>
        <taxon>Pseudomonadota</taxon>
        <taxon>Alphaproteobacteria</taxon>
        <taxon>Hyphomicrobiales</taxon>
        <taxon>Methylobacteriaceae</taxon>
        <taxon>Methylobacterium</taxon>
    </lineage>
</organism>
<keyword evidence="3" id="KW-0812">Transmembrane</keyword>
<sequence>MANSVAIRLAVEGGAEVRRAFDEAGRAGQQAFQGVTAAADAAGAAADRQAARYQRLAEAARQAEAQARAQASVNALLGVSTPQVGSARASAAVFEEQARAAEAAHARVRAVSDGWRDLGASGRATLTQIEADRARAEANAQASRRLGSLGVTPPAANENALRRLRSDEIRNLMFQGGDIVSSAASGMSPALIALQQAPQIAQTFAGPGGASVKGALTQAGEAATGLAARIGLLGGAVGVATVAIIAGGAALLSYQNRMREVDRLLAGTGRASGASAQQVNAAAVAIAASGEVSVREARSIAATLAATGRIGVEMFVALGRSAKDFAATTGQEVPDATQELAQAFADPAKGAQTLNEKLGFLNARTEETVRNLAEQGDRLGAQRVLFEAYAASLSRAADLTSQLGDATSAFGRVASNVWDSLGQKVSDAFGGATLDRQLELLEARLKGVESARGGAYTFGGLLDYKVEAEAGELRQQIARLQAERARQQQQRTQAQAAQNNRDVMSLVGQLNPAARETDQLRNRVELLRKAISDPVRFGLDPQQLGQVQAAFERLQNLARSAREDIERYGSASAASALRAAQDASRNVGLNPVDRALAERDQALRKDLRDKGLDQLPTREEVLQQFSARAANDNLDARELQSLERERDARLRNIDERETLIETARVETDRIRKEAEEAAKRTAVSQDFIAAMINAESGGNRFAKNPRSSATGLGQFIDETWERLFRKTFPERAAGMDRDQILARRTDREDSIALIRVYAEENRRALERANLPTTNRNQYLAWFAGADRAIRLLNADPTEPAAAYFGRKAIAANPTVIPGRSVGQLLDWADRTINQNAPNIRATQRAADVLRSQVTLQEQATETEAHRQKVQELLNDAIERGTEVGRQFNTAQELLAADSTKLTDTARNERQAILDVADAYAKQTAALETSKLGRDLLFERAQIGRTDGEQRIASRLRGTGLGLDSAEAEAMRLNDRLTETKDLAKDAFSSFASDIRRGVTAAEALQNVITRIVDKLMNKGIDTFINSIFDAGGKSVAGGGGLGDFFSGIGKALGFATGGYTGPGGRYEPAGIVHRGEYVFDAASVSRIGVSTLEAMRAGLRGYADGGYVGPRTFPTMPATAPTNANQPAAGPTFIANITSQATGDPEADQRAAAANAKAMRAEYERMWLAMAQREMRPGGTLHAAGARRAS</sequence>
<dbReference type="Gene3D" id="1.10.530.10">
    <property type="match status" value="1"/>
</dbReference>